<dbReference type="GO" id="GO:0005634">
    <property type="term" value="C:nucleus"/>
    <property type="evidence" value="ECO:0007669"/>
    <property type="project" value="UniProtKB-SubCell"/>
</dbReference>
<dbReference type="InterPro" id="IPR001138">
    <property type="entry name" value="Zn2Cys6_DnaBD"/>
</dbReference>
<dbReference type="Gene3D" id="4.10.240.10">
    <property type="entry name" value="Zn(2)-C6 fungal-type DNA-binding domain"/>
    <property type="match status" value="1"/>
</dbReference>
<dbReference type="SMART" id="SM00066">
    <property type="entry name" value="GAL4"/>
    <property type="match status" value="1"/>
</dbReference>
<evidence type="ECO:0000313" key="8">
    <source>
        <dbReference type="EMBL" id="CDH58957.1"/>
    </source>
</evidence>
<dbReference type="PANTHER" id="PTHR46910:SF3">
    <property type="entry name" value="HALOTOLERANCE PROTEIN 9-RELATED"/>
    <property type="match status" value="1"/>
</dbReference>
<dbReference type="SMART" id="SM00906">
    <property type="entry name" value="Fungal_trans"/>
    <property type="match status" value="1"/>
</dbReference>
<organism evidence="8 9">
    <name type="scientific">Lichtheimia corymbifera JMRC:FSU:9682</name>
    <dbReference type="NCBI Taxonomy" id="1263082"/>
    <lineage>
        <taxon>Eukaryota</taxon>
        <taxon>Fungi</taxon>
        <taxon>Fungi incertae sedis</taxon>
        <taxon>Mucoromycota</taxon>
        <taxon>Mucoromycotina</taxon>
        <taxon>Mucoromycetes</taxon>
        <taxon>Mucorales</taxon>
        <taxon>Lichtheimiaceae</taxon>
        <taxon>Lichtheimia</taxon>
    </lineage>
</organism>
<feature type="transmembrane region" description="Helical" evidence="6">
    <location>
        <begin position="593"/>
        <end position="614"/>
    </location>
</feature>
<feature type="region of interest" description="Disordered" evidence="5">
    <location>
        <begin position="1"/>
        <end position="22"/>
    </location>
</feature>
<dbReference type="GO" id="GO:0000981">
    <property type="term" value="F:DNA-binding transcription factor activity, RNA polymerase II-specific"/>
    <property type="evidence" value="ECO:0007669"/>
    <property type="project" value="InterPro"/>
</dbReference>
<protein>
    <submittedName>
        <fullName evidence="8">C6 transcription factor</fullName>
    </submittedName>
</protein>
<evidence type="ECO:0000256" key="5">
    <source>
        <dbReference type="SAM" id="MobiDB-lite"/>
    </source>
</evidence>
<evidence type="ECO:0000259" key="7">
    <source>
        <dbReference type="PROSITE" id="PS50048"/>
    </source>
</evidence>
<feature type="domain" description="Zn(2)-C6 fungal-type" evidence="7">
    <location>
        <begin position="29"/>
        <end position="60"/>
    </location>
</feature>
<accession>A0A068SAT1</accession>
<dbReference type="Pfam" id="PF04082">
    <property type="entry name" value="Fungal_trans"/>
    <property type="match status" value="1"/>
</dbReference>
<dbReference type="InterPro" id="IPR050987">
    <property type="entry name" value="AtrR-like"/>
</dbReference>
<dbReference type="PROSITE" id="PS50048">
    <property type="entry name" value="ZN2_CY6_FUNGAL_2"/>
    <property type="match status" value="1"/>
</dbReference>
<dbReference type="Pfam" id="PF00172">
    <property type="entry name" value="Zn_clus"/>
    <property type="match status" value="1"/>
</dbReference>
<evidence type="ECO:0000256" key="3">
    <source>
        <dbReference type="ARBA" id="ARBA00023125"/>
    </source>
</evidence>
<dbReference type="PROSITE" id="PS00463">
    <property type="entry name" value="ZN2_CY6_FUNGAL_1"/>
    <property type="match status" value="1"/>
</dbReference>
<keyword evidence="6" id="KW-0812">Transmembrane</keyword>
<dbReference type="AlphaFoldDB" id="A0A068SAT1"/>
<dbReference type="GO" id="GO:0008270">
    <property type="term" value="F:zinc ion binding"/>
    <property type="evidence" value="ECO:0007669"/>
    <property type="project" value="InterPro"/>
</dbReference>
<feature type="region of interest" description="Disordered" evidence="5">
    <location>
        <begin position="92"/>
        <end position="124"/>
    </location>
</feature>
<keyword evidence="3" id="KW-0238">DNA-binding</keyword>
<sequence length="964" mass="108505">MNVASLDNGLLANQEPSRRGGKRMRITRACDMCRKKKVKCHATPGTACSNCVDAGTPCEFNQSAKKRGPPKGYIGALETRIERIERLLADQTAEQQKLSPKMSAASLTARRKKTSSNGDPSLYRRKLPRGALADRVRLIGDTSLIQQLFQYKIPAGRLDELGTSGVHYRLFGRQVVQMMAHNGTAGASHDTGCEERPETINPELFFQRQTGVNFWIYSNTGADRHTSDRLLQIYFLNVHPILPVVNKTEFLKQYRDQADTYPSADLLNAMFGAASRYLVCESKRQRSKGRYVPPDVSWDVPSEWCYQFFEQASNAVTNSAWSSSISKVQAMLLLHNTSSHINAKESTAWILNGLAIRVAQGFGLNRCCDEWDIPDSEKELRKRVWWALHISDRFQATALGRPVSIREEDNDVTYPNPSVSWKEVLDEPEDEEDDATPRFPSATFRPESIQGETEFYQLFIQLIKLSEILGRILQGLYTPRAQQYSIMQGSDAIVTQLDHELTQWRFGFPKALENTNFRDFDDQKGYFASSIASILLCYFACLILLHRPFIERQGIYATGAAAQDRPSYLSFRISTSAASRGIHIADQMTKRDFVMFPYAFNIYPIFQFCLIHIYNSRNPDGRISAPGRTELRRAMGVVERLRSMSTASKMLYDVVGLITEALQADLGLENNGQQNNDPNAFPQQQQTPTAAKDGYLPQAITNNRNHNNDEESWNKMLDTSSTMVQQPLLHLKEGKPVDMATSTMQPDDGCNDTATPASQEIYTLKQFGYNVPDDPKELDHMLQDMASYSKLETLQSMSASFNQQQQNIMAKYKAHSSRSTCTHQLSHEPATPTPSIYASSTTSSSATPFGLYNTTTTTTSISSSSAIPASLSSTTDRQFSMPHSYHSIQEPFHSTTTNLNNNMVPLEQQRQPTTNASNSNNVVFRNHPNNPFASLSSSMDWSEWYEWTQRATQPAHEDQSAWPL</sequence>
<dbReference type="PANTHER" id="PTHR46910">
    <property type="entry name" value="TRANSCRIPTION FACTOR PDR1"/>
    <property type="match status" value="1"/>
</dbReference>
<dbReference type="EMBL" id="CBTN010000063">
    <property type="protein sequence ID" value="CDH58957.1"/>
    <property type="molecule type" value="Genomic_DNA"/>
</dbReference>
<comment type="caution">
    <text evidence="8">The sequence shown here is derived from an EMBL/GenBank/DDBJ whole genome shotgun (WGS) entry which is preliminary data.</text>
</comment>
<dbReference type="CDD" id="cd12148">
    <property type="entry name" value="fungal_TF_MHR"/>
    <property type="match status" value="1"/>
</dbReference>
<feature type="region of interest" description="Disordered" evidence="5">
    <location>
        <begin position="824"/>
        <end position="845"/>
    </location>
</feature>
<dbReference type="Proteomes" id="UP000027586">
    <property type="component" value="Unassembled WGS sequence"/>
</dbReference>
<dbReference type="VEuPathDB" id="FungiDB:LCOR_09802.1"/>
<keyword evidence="2" id="KW-0479">Metal-binding</keyword>
<feature type="region of interest" description="Disordered" evidence="5">
    <location>
        <begin position="669"/>
        <end position="694"/>
    </location>
</feature>
<keyword evidence="9" id="KW-1185">Reference proteome</keyword>
<dbReference type="InterPro" id="IPR007219">
    <property type="entry name" value="XnlR_reg_dom"/>
</dbReference>
<feature type="transmembrane region" description="Helical" evidence="6">
    <location>
        <begin position="526"/>
        <end position="545"/>
    </location>
</feature>
<dbReference type="InterPro" id="IPR036864">
    <property type="entry name" value="Zn2-C6_fun-type_DNA-bd_sf"/>
</dbReference>
<dbReference type="GO" id="GO:0003677">
    <property type="term" value="F:DNA binding"/>
    <property type="evidence" value="ECO:0007669"/>
    <property type="project" value="UniProtKB-KW"/>
</dbReference>
<proteinExistence type="predicted"/>
<name>A0A068SAT1_9FUNG</name>
<evidence type="ECO:0000256" key="2">
    <source>
        <dbReference type="ARBA" id="ARBA00022723"/>
    </source>
</evidence>
<evidence type="ECO:0000256" key="1">
    <source>
        <dbReference type="ARBA" id="ARBA00004123"/>
    </source>
</evidence>
<feature type="compositionally biased region" description="Low complexity" evidence="5">
    <location>
        <begin position="829"/>
        <end position="845"/>
    </location>
</feature>
<reference evidence="8" key="1">
    <citation type="submission" date="2013-08" db="EMBL/GenBank/DDBJ databases">
        <title>Gene expansion shapes genome architecture in the human pathogen Lichtheimia corymbifera: an evolutionary genomics analysis in the ancient terrestrial Mucorales (Mucoromycotina).</title>
        <authorList>
            <person name="Schwartze V.U."/>
            <person name="Winter S."/>
            <person name="Shelest E."/>
            <person name="Marcet-Houben M."/>
            <person name="Horn F."/>
            <person name="Wehner S."/>
            <person name="Hoffmann K."/>
            <person name="Riege K."/>
            <person name="Sammeth M."/>
            <person name="Nowrousian M."/>
            <person name="Valiante V."/>
            <person name="Linde J."/>
            <person name="Jacobsen I.D."/>
            <person name="Marz M."/>
            <person name="Brakhage A.A."/>
            <person name="Gabaldon T."/>
            <person name="Bocker S."/>
            <person name="Voigt K."/>
        </authorList>
    </citation>
    <scope>NUCLEOTIDE SEQUENCE [LARGE SCALE GENOMIC DNA]</scope>
    <source>
        <strain evidence="8">FSU 9682</strain>
    </source>
</reference>
<dbReference type="GO" id="GO:0006351">
    <property type="term" value="P:DNA-templated transcription"/>
    <property type="evidence" value="ECO:0007669"/>
    <property type="project" value="InterPro"/>
</dbReference>
<evidence type="ECO:0000313" key="9">
    <source>
        <dbReference type="Proteomes" id="UP000027586"/>
    </source>
</evidence>
<dbReference type="SUPFAM" id="SSF57701">
    <property type="entry name" value="Zn2/Cys6 DNA-binding domain"/>
    <property type="match status" value="1"/>
</dbReference>
<gene>
    <name evidence="8" type="ORF">LCOR_09802.1</name>
</gene>
<dbReference type="CDD" id="cd00067">
    <property type="entry name" value="GAL4"/>
    <property type="match status" value="1"/>
</dbReference>
<comment type="subcellular location">
    <subcellularLocation>
        <location evidence="1">Nucleus</location>
    </subcellularLocation>
</comment>
<evidence type="ECO:0000256" key="4">
    <source>
        <dbReference type="ARBA" id="ARBA00023242"/>
    </source>
</evidence>
<feature type="compositionally biased region" description="Low complexity" evidence="5">
    <location>
        <begin position="682"/>
        <end position="691"/>
    </location>
</feature>
<keyword evidence="6" id="KW-1133">Transmembrane helix</keyword>
<dbReference type="OrthoDB" id="1924787at2759"/>
<evidence type="ECO:0000256" key="6">
    <source>
        <dbReference type="SAM" id="Phobius"/>
    </source>
</evidence>
<dbReference type="STRING" id="1263082.A0A068SAT1"/>
<keyword evidence="4" id="KW-0539">Nucleus</keyword>
<keyword evidence="6" id="KW-0472">Membrane</keyword>